<proteinExistence type="inferred from homology"/>
<dbReference type="PANTHER" id="PTHR10858:SF23">
    <property type="entry name" value="DEOXYRIBONUCLEASE II"/>
    <property type="match status" value="1"/>
</dbReference>
<evidence type="ECO:0000256" key="3">
    <source>
        <dbReference type="SAM" id="SignalP"/>
    </source>
</evidence>
<organism evidence="4 5">
    <name type="scientific">Trichuris trichiura</name>
    <name type="common">Whipworm</name>
    <name type="synonym">Trichocephalus trichiurus</name>
    <dbReference type="NCBI Taxonomy" id="36087"/>
    <lineage>
        <taxon>Eukaryota</taxon>
        <taxon>Metazoa</taxon>
        <taxon>Ecdysozoa</taxon>
        <taxon>Nematoda</taxon>
        <taxon>Enoplea</taxon>
        <taxon>Dorylaimia</taxon>
        <taxon>Trichinellida</taxon>
        <taxon>Trichuridae</taxon>
        <taxon>Trichuris</taxon>
    </lineage>
</organism>
<evidence type="ECO:0000313" key="5">
    <source>
        <dbReference type="Proteomes" id="UP000030665"/>
    </source>
</evidence>
<name>A0A077Z9A6_TRITR</name>
<dbReference type="PANTHER" id="PTHR10858">
    <property type="entry name" value="DEOXYRIBONUCLEASE II"/>
    <property type="match status" value="1"/>
</dbReference>
<dbReference type="GO" id="GO:0006309">
    <property type="term" value="P:apoptotic DNA fragmentation"/>
    <property type="evidence" value="ECO:0007669"/>
    <property type="project" value="TreeGrafter"/>
</dbReference>
<reference evidence="4" key="2">
    <citation type="submission" date="2014-03" db="EMBL/GenBank/DDBJ databases">
        <title>The whipworm genome and dual-species transcriptomics of an intimate host-pathogen interaction.</title>
        <authorList>
            <person name="Foth B.J."/>
            <person name="Tsai I.J."/>
            <person name="Reid A.J."/>
            <person name="Bancroft A.J."/>
            <person name="Nichol S."/>
            <person name="Tracey A."/>
            <person name="Holroyd N."/>
            <person name="Cotton J.A."/>
            <person name="Stanley E.J."/>
            <person name="Zarowiecki M."/>
            <person name="Liu J.Z."/>
            <person name="Huckvale T."/>
            <person name="Cooper P.J."/>
            <person name="Grencis R.K."/>
            <person name="Berriman M."/>
        </authorList>
    </citation>
    <scope>NUCLEOTIDE SEQUENCE [LARGE SCALE GENOMIC DNA]</scope>
</reference>
<dbReference type="STRING" id="36087.A0A077Z9A6"/>
<keyword evidence="5" id="KW-1185">Reference proteome</keyword>
<reference evidence="4" key="1">
    <citation type="submission" date="2014-01" db="EMBL/GenBank/DDBJ databases">
        <authorList>
            <person name="Aslett M."/>
        </authorList>
    </citation>
    <scope>NUCLEOTIDE SEQUENCE</scope>
</reference>
<evidence type="ECO:0000256" key="1">
    <source>
        <dbReference type="ARBA" id="ARBA00007527"/>
    </source>
</evidence>
<gene>
    <name evidence="4" type="ORF">TTRE_0000532501</name>
</gene>
<keyword evidence="3" id="KW-0732">Signal</keyword>
<comment type="similarity">
    <text evidence="1">Belongs to the DNase II family.</text>
</comment>
<evidence type="ECO:0000256" key="2">
    <source>
        <dbReference type="ARBA" id="ARBA00022801"/>
    </source>
</evidence>
<dbReference type="EMBL" id="HG806110">
    <property type="protein sequence ID" value="CDW57042.1"/>
    <property type="molecule type" value="Genomic_DNA"/>
</dbReference>
<keyword evidence="2" id="KW-0378">Hydrolase</keyword>
<dbReference type="Pfam" id="PF03265">
    <property type="entry name" value="DNase_II"/>
    <property type="match status" value="1"/>
</dbReference>
<evidence type="ECO:0000313" key="4">
    <source>
        <dbReference type="EMBL" id="CDW57042.1"/>
    </source>
</evidence>
<feature type="signal peptide" evidence="3">
    <location>
        <begin position="1"/>
        <end position="17"/>
    </location>
</feature>
<protein>
    <submittedName>
        <fullName evidence="4">Deoxyribonuclease (DNase) II</fullName>
    </submittedName>
</protein>
<sequence length="340" mass="38046">MEGRYALLLLAVLTASAQNTNFECKYDDGNGGDWMVAYKFPQDESTAFMAPRISWKSSSMEADSPIGRTLNQYIDLSASGGPVMSEKEAVGIIAYNQHPPSGVMVASLPGRGVLMVPDGTGIWIVHTFPQFPNLEDDATYEKPKRSNKAGMFVCVKISTAFNSIVEMLTYEAPLIYFLKKPTGTNNNWPKKNVEDLEKGSAFRVTPYAKYLDLKMSSLTLKAFAKLPQANLGDRPDFIKKSLRIWGQGDVRYKLPNYCNAFYKVEVLYGEFTLLNKKISNQYDSTVWLVSKGGKVWCFSNSPRLRTYEQYGNGVLCLENAEIYSAFKTLADQTKSPHCPK</sequence>
<feature type="chain" id="PRO_5001728538" evidence="3">
    <location>
        <begin position="18"/>
        <end position="340"/>
    </location>
</feature>
<dbReference type="InterPro" id="IPR004947">
    <property type="entry name" value="DNase_II"/>
</dbReference>
<dbReference type="Proteomes" id="UP000030665">
    <property type="component" value="Unassembled WGS sequence"/>
</dbReference>
<dbReference type="GO" id="GO:0004531">
    <property type="term" value="F:deoxyribonuclease II activity"/>
    <property type="evidence" value="ECO:0007669"/>
    <property type="project" value="InterPro"/>
</dbReference>
<dbReference type="OrthoDB" id="10261598at2759"/>
<dbReference type="AlphaFoldDB" id="A0A077Z9A6"/>
<accession>A0A077Z9A6</accession>